<comment type="caution">
    <text evidence="3">The sequence shown here is derived from an EMBL/GenBank/DDBJ whole genome shotgun (WGS) entry which is preliminary data.</text>
</comment>
<keyword evidence="3" id="KW-0378">Hydrolase</keyword>
<keyword evidence="1" id="KW-0812">Transmembrane</keyword>
<feature type="domain" description="Serine aminopeptidase S33" evidence="2">
    <location>
        <begin position="22"/>
        <end position="132"/>
    </location>
</feature>
<protein>
    <submittedName>
        <fullName evidence="3">Putative alpha/beta hydrolase</fullName>
    </submittedName>
</protein>
<dbReference type="SUPFAM" id="SSF53474">
    <property type="entry name" value="alpha/beta-Hydrolases"/>
    <property type="match status" value="1"/>
</dbReference>
<dbReference type="RefSeq" id="WP_184845315.1">
    <property type="nucleotide sequence ID" value="NZ_JACHMN010000003.1"/>
</dbReference>
<keyword evidence="1" id="KW-1133">Transmembrane helix</keyword>
<gene>
    <name evidence="3" type="ORF">F4553_007187</name>
</gene>
<dbReference type="PIRSF" id="PIRSF037442">
    <property type="entry name" value="UCP037442_abhydr"/>
    <property type="match status" value="1"/>
</dbReference>
<dbReference type="PANTHER" id="PTHR43433:SF5">
    <property type="entry name" value="AB HYDROLASE-1 DOMAIN-CONTAINING PROTEIN"/>
    <property type="match status" value="1"/>
</dbReference>
<proteinExistence type="predicted"/>
<evidence type="ECO:0000256" key="1">
    <source>
        <dbReference type="SAM" id="Phobius"/>
    </source>
</evidence>
<evidence type="ECO:0000259" key="2">
    <source>
        <dbReference type="Pfam" id="PF12146"/>
    </source>
</evidence>
<dbReference type="EMBL" id="JACHMN010000003">
    <property type="protein sequence ID" value="MBB5873753.1"/>
    <property type="molecule type" value="Genomic_DNA"/>
</dbReference>
<dbReference type="AlphaFoldDB" id="A0A841C3P0"/>
<dbReference type="Pfam" id="PF12146">
    <property type="entry name" value="Hydrolase_4"/>
    <property type="match status" value="1"/>
</dbReference>
<dbReference type="InterPro" id="IPR029058">
    <property type="entry name" value="AB_hydrolase_fold"/>
</dbReference>
<accession>A0A841C3P0</accession>
<dbReference type="PANTHER" id="PTHR43433">
    <property type="entry name" value="HYDROLASE, ALPHA/BETA FOLD FAMILY PROTEIN"/>
    <property type="match status" value="1"/>
</dbReference>
<dbReference type="GO" id="GO:0016787">
    <property type="term" value="F:hydrolase activity"/>
    <property type="evidence" value="ECO:0007669"/>
    <property type="project" value="UniProtKB-KW"/>
</dbReference>
<evidence type="ECO:0000313" key="4">
    <source>
        <dbReference type="Proteomes" id="UP000587527"/>
    </source>
</evidence>
<dbReference type="InterPro" id="IPR050471">
    <property type="entry name" value="AB_hydrolase"/>
</dbReference>
<organism evidence="3 4">
    <name type="scientific">Allocatelliglobosispora scoriae</name>
    <dbReference type="NCBI Taxonomy" id="643052"/>
    <lineage>
        <taxon>Bacteria</taxon>
        <taxon>Bacillati</taxon>
        <taxon>Actinomycetota</taxon>
        <taxon>Actinomycetes</taxon>
        <taxon>Micromonosporales</taxon>
        <taxon>Micromonosporaceae</taxon>
        <taxon>Allocatelliglobosispora</taxon>
    </lineage>
</organism>
<keyword evidence="1" id="KW-0472">Membrane</keyword>
<dbReference type="InterPro" id="IPR022742">
    <property type="entry name" value="Hydrolase_4"/>
</dbReference>
<dbReference type="Proteomes" id="UP000587527">
    <property type="component" value="Unassembled WGS sequence"/>
</dbReference>
<evidence type="ECO:0000313" key="3">
    <source>
        <dbReference type="EMBL" id="MBB5873753.1"/>
    </source>
</evidence>
<dbReference type="Gene3D" id="3.40.50.1820">
    <property type="entry name" value="alpha/beta hydrolase"/>
    <property type="match status" value="1"/>
</dbReference>
<dbReference type="InterPro" id="IPR017208">
    <property type="entry name" value="UCP037442_abhydr"/>
</dbReference>
<sequence length="273" mass="29328">MQFLVDRGTDRLAVRRHDNPRADTVIVIFPAMGVPAGYYDRFAAALVGAGYEVAVADLRGTGDSTPRPTRASAYGYADLADDVGAVLESLADRRAGRRTLLLGHSLGGQACVLRLARSSASVDGLVLIGVGLPYWRSYDRRRLGVYGFTQAIAATSALLGIWPGWGFGGRQARGVIRDWGHTARHGVFPGGLGEERLAGISVPVLAISVDDDRYTPPSTTDHLTAKLTGSVVTRHHLSRDEAGVALDHFRWVKAGSAISRRIDTWLGDRVIAD</sequence>
<keyword evidence="4" id="KW-1185">Reference proteome</keyword>
<reference evidence="3 4" key="1">
    <citation type="submission" date="2020-08" db="EMBL/GenBank/DDBJ databases">
        <title>Sequencing the genomes of 1000 actinobacteria strains.</title>
        <authorList>
            <person name="Klenk H.-P."/>
        </authorList>
    </citation>
    <scope>NUCLEOTIDE SEQUENCE [LARGE SCALE GENOMIC DNA]</scope>
    <source>
        <strain evidence="3 4">DSM 45362</strain>
    </source>
</reference>
<name>A0A841C3P0_9ACTN</name>
<feature type="transmembrane region" description="Helical" evidence="1">
    <location>
        <begin position="143"/>
        <end position="165"/>
    </location>
</feature>